<dbReference type="Pfam" id="PF05553">
    <property type="entry name" value="DUF761"/>
    <property type="match status" value="1"/>
</dbReference>
<dbReference type="PANTHER" id="PTHR33450">
    <property type="entry name" value="EMB|CAB67623.1-RELATED"/>
    <property type="match status" value="1"/>
</dbReference>
<organism evidence="1 2">
    <name type="scientific">Capsella rubella</name>
    <dbReference type="NCBI Taxonomy" id="81985"/>
    <lineage>
        <taxon>Eukaryota</taxon>
        <taxon>Viridiplantae</taxon>
        <taxon>Streptophyta</taxon>
        <taxon>Embryophyta</taxon>
        <taxon>Tracheophyta</taxon>
        <taxon>Spermatophyta</taxon>
        <taxon>Magnoliopsida</taxon>
        <taxon>eudicotyledons</taxon>
        <taxon>Gunneridae</taxon>
        <taxon>Pentapetalae</taxon>
        <taxon>rosids</taxon>
        <taxon>malvids</taxon>
        <taxon>Brassicales</taxon>
        <taxon>Brassicaceae</taxon>
        <taxon>Camelineae</taxon>
        <taxon>Capsella</taxon>
    </lineage>
</organism>
<dbReference type="PANTHER" id="PTHR33450:SF4">
    <property type="entry name" value="OS04G0665666 PROTEIN"/>
    <property type="match status" value="1"/>
</dbReference>
<proteinExistence type="predicted"/>
<sequence>MQSKWSSSSSTYVKLKTLFLNLITVIAKRKTLIKDIPQKKKLITYSLCRLLRSFSRAKSIIKDISKLNKKRLFMMMSHPTTNSSINHCNVFVGSSIVIEPFSLHGHDEDEENHDQIDVGDEDDIDRLADKFIAKCHEKVESYRRFEEMLARG</sequence>
<evidence type="ECO:0000313" key="1">
    <source>
        <dbReference type="EMBL" id="EOA28960.1"/>
    </source>
</evidence>
<evidence type="ECO:0008006" key="3">
    <source>
        <dbReference type="Google" id="ProtNLM"/>
    </source>
</evidence>
<name>R0HU82_9BRAS</name>
<dbReference type="InterPro" id="IPR008480">
    <property type="entry name" value="DUF761_pln"/>
</dbReference>
<evidence type="ECO:0000313" key="2">
    <source>
        <dbReference type="Proteomes" id="UP000029121"/>
    </source>
</evidence>
<dbReference type="AlphaFoldDB" id="R0HU82"/>
<reference evidence="2" key="1">
    <citation type="journal article" date="2013" name="Nat. Genet.">
        <title>The Capsella rubella genome and the genomic consequences of rapid mating system evolution.</title>
        <authorList>
            <person name="Slotte T."/>
            <person name="Hazzouri K.M."/>
            <person name="Agren J.A."/>
            <person name="Koenig D."/>
            <person name="Maumus F."/>
            <person name="Guo Y.L."/>
            <person name="Steige K."/>
            <person name="Platts A.E."/>
            <person name="Escobar J.S."/>
            <person name="Newman L.K."/>
            <person name="Wang W."/>
            <person name="Mandakova T."/>
            <person name="Vello E."/>
            <person name="Smith L.M."/>
            <person name="Henz S.R."/>
            <person name="Steffen J."/>
            <person name="Takuno S."/>
            <person name="Brandvain Y."/>
            <person name="Coop G."/>
            <person name="Andolfatto P."/>
            <person name="Hu T.T."/>
            <person name="Blanchette M."/>
            <person name="Clark R.M."/>
            <person name="Quesneville H."/>
            <person name="Nordborg M."/>
            <person name="Gaut B.S."/>
            <person name="Lysak M.A."/>
            <person name="Jenkins J."/>
            <person name="Grimwood J."/>
            <person name="Chapman J."/>
            <person name="Prochnik S."/>
            <person name="Shu S."/>
            <person name="Rokhsar D."/>
            <person name="Schmutz J."/>
            <person name="Weigel D."/>
            <person name="Wright S.I."/>
        </authorList>
    </citation>
    <scope>NUCLEOTIDE SEQUENCE [LARGE SCALE GENOMIC DNA]</scope>
    <source>
        <strain evidence="2">cv. Monte Gargano</strain>
    </source>
</reference>
<dbReference type="EMBL" id="KB870808">
    <property type="protein sequence ID" value="EOA28960.1"/>
    <property type="molecule type" value="Genomic_DNA"/>
</dbReference>
<dbReference type="Proteomes" id="UP000029121">
    <property type="component" value="Unassembled WGS sequence"/>
</dbReference>
<protein>
    <recommendedName>
        <fullName evidence="3">Cotton fiber protein</fullName>
    </recommendedName>
</protein>
<gene>
    <name evidence="1" type="ORF">CARUB_v10025212mg</name>
</gene>
<keyword evidence="2" id="KW-1185">Reference proteome</keyword>
<accession>R0HU82</accession>